<protein>
    <submittedName>
        <fullName evidence="1">Uncharacterized protein</fullName>
    </submittedName>
</protein>
<gene>
    <name evidence="1" type="ORF">CEXT_628161</name>
</gene>
<comment type="caution">
    <text evidence="1">The sequence shown here is derived from an EMBL/GenBank/DDBJ whole genome shotgun (WGS) entry which is preliminary data.</text>
</comment>
<evidence type="ECO:0000313" key="2">
    <source>
        <dbReference type="Proteomes" id="UP001054945"/>
    </source>
</evidence>
<proteinExistence type="predicted"/>
<evidence type="ECO:0000313" key="1">
    <source>
        <dbReference type="EMBL" id="GIZ05226.1"/>
    </source>
</evidence>
<dbReference type="EMBL" id="BPLR01019239">
    <property type="protein sequence ID" value="GIZ05226.1"/>
    <property type="molecule type" value="Genomic_DNA"/>
</dbReference>
<name>A0AAV4YGR3_CAEEX</name>
<dbReference type="Proteomes" id="UP001054945">
    <property type="component" value="Unassembled WGS sequence"/>
</dbReference>
<keyword evidence="2" id="KW-1185">Reference proteome</keyword>
<dbReference type="AlphaFoldDB" id="A0AAV4YGR3"/>
<accession>A0AAV4YGR3</accession>
<reference evidence="1 2" key="1">
    <citation type="submission" date="2021-06" db="EMBL/GenBank/DDBJ databases">
        <title>Caerostris extrusa draft genome.</title>
        <authorList>
            <person name="Kono N."/>
            <person name="Arakawa K."/>
        </authorList>
    </citation>
    <scope>NUCLEOTIDE SEQUENCE [LARGE SCALE GENOMIC DNA]</scope>
</reference>
<organism evidence="1 2">
    <name type="scientific">Caerostris extrusa</name>
    <name type="common">Bark spider</name>
    <name type="synonym">Caerostris bankana</name>
    <dbReference type="NCBI Taxonomy" id="172846"/>
    <lineage>
        <taxon>Eukaryota</taxon>
        <taxon>Metazoa</taxon>
        <taxon>Ecdysozoa</taxon>
        <taxon>Arthropoda</taxon>
        <taxon>Chelicerata</taxon>
        <taxon>Arachnida</taxon>
        <taxon>Araneae</taxon>
        <taxon>Araneomorphae</taxon>
        <taxon>Entelegynae</taxon>
        <taxon>Araneoidea</taxon>
        <taxon>Araneidae</taxon>
        <taxon>Caerostris</taxon>
    </lineage>
</organism>
<sequence>MKLSTLLKLHRCHITHHNSVHHFNLCRRGIHWQTQVSHRNHLACPWSQGTLARTARGSSTGGCNGFAGAPTGEVQEGVRQGIVCLSGDGVVVAEEAVEDKSHVRCVSHHAFHCQVLQKIKFDLNHLHFIRHWC</sequence>